<evidence type="ECO:0000256" key="1">
    <source>
        <dbReference type="SAM" id="Phobius"/>
    </source>
</evidence>
<gene>
    <name evidence="2" type="ORF">EQY75_08850</name>
</gene>
<feature type="transmembrane region" description="Helical" evidence="1">
    <location>
        <begin position="6"/>
        <end position="26"/>
    </location>
</feature>
<dbReference type="KEGG" id="mur:EQY75_08850"/>
<dbReference type="Proteomes" id="UP000290889">
    <property type="component" value="Chromosome"/>
</dbReference>
<dbReference type="InterPro" id="IPR021314">
    <property type="entry name" value="DUF2911"/>
</dbReference>
<dbReference type="AlphaFoldDB" id="A0A411EA92"/>
<keyword evidence="1" id="KW-0472">Membrane</keyword>
<sequence>MKILKWIIGILVVLALLFYFVAMPFLRTQTKKNSPETTAVYQEDGYDILVNYSSPFKKGRVIFGELVPYDKVWRTGANEPTRFETKTDLMIKGKPLPAGSYSLWTIPGESKWQIIFNSEIPDWGATLSSMGQDATRNPETDVLQVDANVIDMSAIQESFTITFESDYGLFLTLVWDKTKVQVPIFRKT</sequence>
<evidence type="ECO:0000313" key="3">
    <source>
        <dbReference type="Proteomes" id="UP000290889"/>
    </source>
</evidence>
<proteinExistence type="predicted"/>
<organism evidence="2 3">
    <name type="scientific">Muriicola soli</name>
    <dbReference type="NCBI Taxonomy" id="2507538"/>
    <lineage>
        <taxon>Bacteria</taxon>
        <taxon>Pseudomonadati</taxon>
        <taxon>Bacteroidota</taxon>
        <taxon>Flavobacteriia</taxon>
        <taxon>Flavobacteriales</taxon>
        <taxon>Flavobacteriaceae</taxon>
        <taxon>Muriicola</taxon>
    </lineage>
</organism>
<keyword evidence="3" id="KW-1185">Reference proteome</keyword>
<protein>
    <submittedName>
        <fullName evidence="2">DUF2911 domain-containing protein</fullName>
    </submittedName>
</protein>
<reference evidence="2 3" key="1">
    <citation type="submission" date="2019-01" db="EMBL/GenBank/DDBJ databases">
        <title>Muriicola soli sp. nov., isolated from soil.</title>
        <authorList>
            <person name="Kang H.J."/>
            <person name="Kim S.B."/>
        </authorList>
    </citation>
    <scope>NUCLEOTIDE SEQUENCE [LARGE SCALE GENOMIC DNA]</scope>
    <source>
        <strain evidence="2 3">MMS17-SY002</strain>
    </source>
</reference>
<name>A0A411EA92_9FLAO</name>
<keyword evidence="1" id="KW-1133">Transmembrane helix</keyword>
<dbReference type="OrthoDB" id="187854at2"/>
<dbReference type="Pfam" id="PF11138">
    <property type="entry name" value="DUF2911"/>
    <property type="match status" value="1"/>
</dbReference>
<dbReference type="EMBL" id="CP035544">
    <property type="protein sequence ID" value="QBA64626.1"/>
    <property type="molecule type" value="Genomic_DNA"/>
</dbReference>
<evidence type="ECO:0000313" key="2">
    <source>
        <dbReference type="EMBL" id="QBA64626.1"/>
    </source>
</evidence>
<keyword evidence="1" id="KW-0812">Transmembrane</keyword>
<dbReference type="RefSeq" id="WP_129605084.1">
    <property type="nucleotide sequence ID" value="NZ_CP035544.1"/>
</dbReference>
<accession>A0A411EA92</accession>